<evidence type="ECO:0000313" key="1">
    <source>
        <dbReference type="EMBL" id="SEI83902.1"/>
    </source>
</evidence>
<evidence type="ECO:0000313" key="2">
    <source>
        <dbReference type="Proteomes" id="UP000242999"/>
    </source>
</evidence>
<protein>
    <submittedName>
        <fullName evidence="1">Alpha-ribazole phosphatase</fullName>
    </submittedName>
</protein>
<dbReference type="STRING" id="64971.SAMN05421831_11239"/>
<dbReference type="Proteomes" id="UP000242999">
    <property type="component" value="Unassembled WGS sequence"/>
</dbReference>
<dbReference type="SUPFAM" id="SSF53254">
    <property type="entry name" value="Phosphoglycerate mutase-like"/>
    <property type="match status" value="1"/>
</dbReference>
<proteinExistence type="predicted"/>
<dbReference type="RefSeq" id="WP_093311555.1">
    <property type="nucleotide sequence ID" value="NZ_FNYH01000012.1"/>
</dbReference>
<dbReference type="GO" id="GO:0016791">
    <property type="term" value="F:phosphatase activity"/>
    <property type="evidence" value="ECO:0007669"/>
    <property type="project" value="TreeGrafter"/>
</dbReference>
<dbReference type="InterPro" id="IPR029033">
    <property type="entry name" value="His_PPase_superfam"/>
</dbReference>
<keyword evidence="2" id="KW-1185">Reference proteome</keyword>
<dbReference type="GO" id="GO:0005737">
    <property type="term" value="C:cytoplasm"/>
    <property type="evidence" value="ECO:0007669"/>
    <property type="project" value="TreeGrafter"/>
</dbReference>
<dbReference type="InterPro" id="IPR013078">
    <property type="entry name" value="His_Pase_superF_clade-1"/>
</dbReference>
<dbReference type="PANTHER" id="PTHR48100">
    <property type="entry name" value="BROAD-SPECIFICITY PHOSPHATASE YOR283W-RELATED"/>
    <property type="match status" value="1"/>
</dbReference>
<sequence>MPTLSFDVLRHGETTGGAGVYIGRTDWPLSTQGWQQMDAALQAHTAQYTQVITSPLQRCAAFANAYAKANHLEIHTQADWQEYAFGLWEGRSGADLYAQYPQALSDFWQDPIRYPPPEAEHLPAFGTRIANALSRLIHQNLTHSLVVTHAGVIRVLLCWAQGQSLHHLLSFNVPFAALYQVHITWAHPQDLDDITTRCQIHMQASSFTQEKISQAACG</sequence>
<dbReference type="Pfam" id="PF00300">
    <property type="entry name" value="His_Phos_1"/>
    <property type="match status" value="1"/>
</dbReference>
<dbReference type="AlphaFoldDB" id="A0A1H6U7Q0"/>
<organism evidence="1 2">
    <name type="scientific">Allopseudospirillum japonicum</name>
    <dbReference type="NCBI Taxonomy" id="64971"/>
    <lineage>
        <taxon>Bacteria</taxon>
        <taxon>Pseudomonadati</taxon>
        <taxon>Pseudomonadota</taxon>
        <taxon>Gammaproteobacteria</taxon>
        <taxon>Oceanospirillales</taxon>
        <taxon>Oceanospirillaceae</taxon>
        <taxon>Allopseudospirillum</taxon>
    </lineage>
</organism>
<dbReference type="SMART" id="SM00855">
    <property type="entry name" value="PGAM"/>
    <property type="match status" value="1"/>
</dbReference>
<dbReference type="OrthoDB" id="9783269at2"/>
<dbReference type="EMBL" id="FNYH01000012">
    <property type="protein sequence ID" value="SEI83902.1"/>
    <property type="molecule type" value="Genomic_DNA"/>
</dbReference>
<name>A0A1H6U7Q0_9GAMM</name>
<gene>
    <name evidence="1" type="ORF">SAMN05421831_11239</name>
</gene>
<dbReference type="CDD" id="cd07067">
    <property type="entry name" value="HP_PGM_like"/>
    <property type="match status" value="1"/>
</dbReference>
<dbReference type="PANTHER" id="PTHR48100:SF1">
    <property type="entry name" value="HISTIDINE PHOSPHATASE FAMILY PROTEIN-RELATED"/>
    <property type="match status" value="1"/>
</dbReference>
<dbReference type="Gene3D" id="3.40.50.1240">
    <property type="entry name" value="Phosphoglycerate mutase-like"/>
    <property type="match status" value="1"/>
</dbReference>
<dbReference type="InterPro" id="IPR050275">
    <property type="entry name" value="PGM_Phosphatase"/>
</dbReference>
<accession>A0A1H6U7Q0</accession>
<reference evidence="2" key="1">
    <citation type="submission" date="2016-10" db="EMBL/GenBank/DDBJ databases">
        <authorList>
            <person name="Varghese N."/>
            <person name="Submissions S."/>
        </authorList>
    </citation>
    <scope>NUCLEOTIDE SEQUENCE [LARGE SCALE GENOMIC DNA]</scope>
    <source>
        <strain evidence="2">DSM 7165</strain>
    </source>
</reference>